<name>A0ABS0IBJ0_9BACT</name>
<sequence length="97" mass="10820">MNRNFKLERLQNGETIIASEKGNSMVPLIYSGQKHVLTPATLEDVEVGDIVYCKVSGRFFTHLITAKNDVKGCQISNNKGYVNGWTKNIYGKVSEVL</sequence>
<proteinExistence type="predicted"/>
<comment type="caution">
    <text evidence="1">The sequence shown here is derived from an EMBL/GenBank/DDBJ whole genome shotgun (WGS) entry which is preliminary data.</text>
</comment>
<dbReference type="Proteomes" id="UP000618931">
    <property type="component" value="Unassembled WGS sequence"/>
</dbReference>
<gene>
    <name evidence="1" type="ORF">I2H31_24495</name>
</gene>
<dbReference type="EMBL" id="JADQDM010000027">
    <property type="protein sequence ID" value="MBF9224284.1"/>
    <property type="molecule type" value="Genomic_DNA"/>
</dbReference>
<reference evidence="1 2" key="1">
    <citation type="submission" date="2020-11" db="EMBL/GenBank/DDBJ databases">
        <authorList>
            <person name="Kim M.K."/>
        </authorList>
    </citation>
    <scope>NUCLEOTIDE SEQUENCE [LARGE SCALE GENOMIC DNA]</scope>
    <source>
        <strain evidence="1 2">BT662</strain>
    </source>
</reference>
<protein>
    <submittedName>
        <fullName evidence="1">Phage repressor protein</fullName>
    </submittedName>
</protein>
<accession>A0ABS0IBJ0</accession>
<organism evidence="1 2">
    <name type="scientific">Hymenobacter ruricola</name>
    <dbReference type="NCBI Taxonomy" id="2791023"/>
    <lineage>
        <taxon>Bacteria</taxon>
        <taxon>Pseudomonadati</taxon>
        <taxon>Bacteroidota</taxon>
        <taxon>Cytophagia</taxon>
        <taxon>Cytophagales</taxon>
        <taxon>Hymenobacteraceae</taxon>
        <taxon>Hymenobacter</taxon>
    </lineage>
</organism>
<evidence type="ECO:0000313" key="1">
    <source>
        <dbReference type="EMBL" id="MBF9224284.1"/>
    </source>
</evidence>
<dbReference type="RefSeq" id="WP_196295703.1">
    <property type="nucleotide sequence ID" value="NZ_JADQDM010000027.1"/>
</dbReference>
<evidence type="ECO:0000313" key="2">
    <source>
        <dbReference type="Proteomes" id="UP000618931"/>
    </source>
</evidence>
<keyword evidence="2" id="KW-1185">Reference proteome</keyword>